<dbReference type="InterPro" id="IPR032812">
    <property type="entry name" value="SbsA_Ig"/>
</dbReference>
<evidence type="ECO:0000256" key="1">
    <source>
        <dbReference type="ARBA" id="ARBA00022729"/>
    </source>
</evidence>
<dbReference type="Pfam" id="PF13205">
    <property type="entry name" value="Big_5"/>
    <property type="match status" value="2"/>
</dbReference>
<dbReference type="InterPro" id="IPR019282">
    <property type="entry name" value="Glycoamylase-like_cons_dom"/>
</dbReference>
<dbReference type="EMBL" id="JBHMEW010000067">
    <property type="protein sequence ID" value="MFB9213259.1"/>
    <property type="molecule type" value="Genomic_DNA"/>
</dbReference>
<dbReference type="Gene3D" id="1.50.10.140">
    <property type="match status" value="1"/>
</dbReference>
<evidence type="ECO:0000313" key="4">
    <source>
        <dbReference type="EMBL" id="MFB9213259.1"/>
    </source>
</evidence>
<proteinExistence type="predicted"/>
<dbReference type="RefSeq" id="WP_290248693.1">
    <property type="nucleotide sequence ID" value="NZ_JAUFQT010000001.1"/>
</dbReference>
<keyword evidence="1" id="KW-0732">Signal</keyword>
<dbReference type="Proteomes" id="UP001589654">
    <property type="component" value="Unassembled WGS sequence"/>
</dbReference>
<evidence type="ECO:0000313" key="5">
    <source>
        <dbReference type="Proteomes" id="UP001589654"/>
    </source>
</evidence>
<evidence type="ECO:0000259" key="3">
    <source>
        <dbReference type="Pfam" id="PF13205"/>
    </source>
</evidence>
<accession>A0ABV5J8U6</accession>
<reference evidence="4 5" key="1">
    <citation type="submission" date="2024-09" db="EMBL/GenBank/DDBJ databases">
        <authorList>
            <person name="Sun Q."/>
            <person name="Mori K."/>
        </authorList>
    </citation>
    <scope>NUCLEOTIDE SEQUENCE [LARGE SCALE GENOMIC DNA]</scope>
    <source>
        <strain evidence="4 5">CECT 7682</strain>
    </source>
</reference>
<dbReference type="InterPro" id="IPR014755">
    <property type="entry name" value="Cu-Rt/internalin_Ig-like"/>
</dbReference>
<protein>
    <submittedName>
        <fullName evidence="4">Glucoamylase family protein</fullName>
    </submittedName>
</protein>
<keyword evidence="5" id="KW-1185">Reference proteome</keyword>
<dbReference type="Pfam" id="PF10091">
    <property type="entry name" value="Glycoamylase"/>
    <property type="match status" value="1"/>
</dbReference>
<organism evidence="4 5">
    <name type="scientific">Echinicola jeungdonensis</name>
    <dbReference type="NCBI Taxonomy" id="709343"/>
    <lineage>
        <taxon>Bacteria</taxon>
        <taxon>Pseudomonadati</taxon>
        <taxon>Bacteroidota</taxon>
        <taxon>Cytophagia</taxon>
        <taxon>Cytophagales</taxon>
        <taxon>Cyclobacteriaceae</taxon>
        <taxon>Echinicola</taxon>
    </lineage>
</organism>
<name>A0ABV5J8U6_9BACT</name>
<feature type="domain" description="Glycoamylase-like" evidence="2">
    <location>
        <begin position="427"/>
        <end position="638"/>
    </location>
</feature>
<feature type="domain" description="SbsA Ig-like" evidence="3">
    <location>
        <begin position="149"/>
        <end position="232"/>
    </location>
</feature>
<gene>
    <name evidence="4" type="ORF">ACFFUR_15695</name>
</gene>
<dbReference type="Gene3D" id="2.60.40.1220">
    <property type="match status" value="1"/>
</dbReference>
<sequence length="653" mass="73305">MRYSLLLLVCLALFFRCNDDENGDPSFGLLEVSAGDLTINLNAPITENIPVDRSITLTFSSPVSPSHVAGAITLHEGNTPVNITTNLLSGNRSVVINSQGVLKRGTQYRIEISNSLKSANGVNFPRKEVFFKTILEEIQVGSFTIENSNSTPTGTIVDVPVSFSIKVQFSIPIDQESLQNAISLNGPNAPNLQYSFSNDGREVTITGNTALQFLSQYTLEIDESLKGINGETFEGFTESFYAEIDESPKFPMISEEELMTKVQAQTFRYFWDFAHENSGLARERNTSGNLVTIGGSGFGVMALIVGVERGFITRNQAVERWTKIVNFLAQADRFHGVWPHWMNGNTGETIPFSQRDNGGDLVETAFMIQGLLSVKAYLNQNIPEEKAIIDTITQLWHEVEWDWYTQGGQDVLYWHWSPEYQWEINLPIRGYNESLIVYVLAASSPTYPIEKAVYDQGWARQGGIINGQTYYQYNLPLGNEYGGPLFFAHYSFLGLDPRNLSDQYANYWEQNVNHSLINQAYCARNPKGFVGYSENSWGLTASDNHLGYSAHSPTNDLGVITPTAALSSFPYTPEGSMKALNHYYYLLGDRLWGDYGFYDAFNITEGWYADSYLAIDQGPIIIMIENHRTGLLWDLFMEDQDIRSGLGRLDFSY</sequence>
<evidence type="ECO:0000259" key="2">
    <source>
        <dbReference type="Pfam" id="PF10091"/>
    </source>
</evidence>
<feature type="domain" description="SbsA Ig-like" evidence="3">
    <location>
        <begin position="46"/>
        <end position="131"/>
    </location>
</feature>
<comment type="caution">
    <text evidence="4">The sequence shown here is derived from an EMBL/GenBank/DDBJ whole genome shotgun (WGS) entry which is preliminary data.</text>
</comment>